<evidence type="ECO:0000256" key="2">
    <source>
        <dbReference type="ARBA" id="ARBA00022741"/>
    </source>
</evidence>
<gene>
    <name evidence="12" type="ORF">ACO22_01039</name>
</gene>
<dbReference type="GO" id="GO:0003723">
    <property type="term" value="F:RNA binding"/>
    <property type="evidence" value="ECO:0007669"/>
    <property type="project" value="UniProtKB-KW"/>
</dbReference>
<keyword evidence="5" id="KW-0067">ATP-binding</keyword>
<dbReference type="Pfam" id="PF00271">
    <property type="entry name" value="Helicase_C"/>
    <property type="match status" value="1"/>
</dbReference>
<evidence type="ECO:0000256" key="9">
    <source>
        <dbReference type="SAM" id="MobiDB-lite"/>
    </source>
</evidence>
<dbReference type="PROSITE" id="PS51192">
    <property type="entry name" value="HELICASE_ATP_BIND_1"/>
    <property type="match status" value="1"/>
</dbReference>
<dbReference type="VEuPathDB" id="FungiDB:PADG_05208"/>
<dbReference type="SMART" id="SM00487">
    <property type="entry name" value="DEXDc"/>
    <property type="match status" value="1"/>
</dbReference>
<sequence>MVIIAQHQLVPGVEVRSGLARPSVNFQDPTSAEQILTTDGVRRYMSCIHFPYSIQQQQQQQQPFPHSISTLPMSPLSSVCLLGEMGAAAWGRTPSVRLLWQSIRFASSSRLMRRKPARMALSRDVAKPSSDPSRQLKKAPPQSFRNNPFGGMNQTRARLTNRPASRSEAELKRSSLDGNGKDSLYKSKEGSNFRALKMQVVLSPIPYSRRNRIKEKIASVTSFDQFQLLPQVRDAVYRNAFPNLTEVSPTPIQRVAIPALLRPPIESEKNNTAKKKTSEGSEEDMEMFNFDQFLLAAETGTGKTLAYLLPVINWIKRAEMVEKETEMMENEKKQKEEVEKKKENLFELDAPEVVTKEHSNVARPRAVILVPTAELVEQVGKLAKQLSHTVKYRSAMISSAYTPRRITNNLFKPAGIDILISTPHLLTSIARTNPYILSRVTHLVVDEADSLFDKSFSPLTSSIVERTAPSLQQMILCSATIPRSLDTLLKTKFPKMKRLITPNLHAIPRRVQLGVIDVDKDPYRGNKKLACADIIWSIGKAGETRDFEEAYPASLFPESKHIIVFVNERETTEEVTQFLNEKGIHAVALSRDTPDQRKDEILEEFTHARPPPTPKEVKDAQQNKKSWFSDSVPFVRDQDPRALGPQKWLRDTKVLVTTDLASRGIDTVAVRNVVLYDVPHTTIDFIHRLGRTGRMGRRGRGIVLVSKKDRKDVVKEVREAMFMGQALI</sequence>
<dbReference type="InterPro" id="IPR001650">
    <property type="entry name" value="Helicase_C-like"/>
</dbReference>
<dbReference type="PANTHER" id="PTHR47960">
    <property type="entry name" value="DEAD-BOX ATP-DEPENDENT RNA HELICASE 50"/>
    <property type="match status" value="1"/>
</dbReference>
<keyword evidence="3" id="KW-0378">Hydrolase</keyword>
<evidence type="ECO:0000256" key="7">
    <source>
        <dbReference type="ARBA" id="ARBA00047984"/>
    </source>
</evidence>
<comment type="caution">
    <text evidence="12">The sequence shown here is derived from an EMBL/GenBank/DDBJ whole genome shotgun (WGS) entry which is preliminary data.</text>
</comment>
<dbReference type="InterPro" id="IPR027417">
    <property type="entry name" value="P-loop_NTPase"/>
</dbReference>
<dbReference type="EMBL" id="LZYO01000022">
    <property type="protein sequence ID" value="ODH43695.1"/>
    <property type="molecule type" value="Genomic_DNA"/>
</dbReference>
<feature type="region of interest" description="Disordered" evidence="9">
    <location>
        <begin position="116"/>
        <end position="187"/>
    </location>
</feature>
<dbReference type="PROSITE" id="PS51194">
    <property type="entry name" value="HELICASE_CTER"/>
    <property type="match status" value="1"/>
</dbReference>
<evidence type="ECO:0000313" key="12">
    <source>
        <dbReference type="EMBL" id="ODH43695.1"/>
    </source>
</evidence>
<feature type="domain" description="Helicase C-terminal" evidence="11">
    <location>
        <begin position="546"/>
        <end position="728"/>
    </location>
</feature>
<evidence type="ECO:0000256" key="8">
    <source>
        <dbReference type="SAM" id="Coils"/>
    </source>
</evidence>
<dbReference type="Proteomes" id="UP000242814">
    <property type="component" value="Unassembled WGS sequence"/>
</dbReference>
<dbReference type="Gene3D" id="3.40.50.300">
    <property type="entry name" value="P-loop containing nucleotide triphosphate hydrolases"/>
    <property type="match status" value="2"/>
</dbReference>
<evidence type="ECO:0000256" key="1">
    <source>
        <dbReference type="ARBA" id="ARBA00012552"/>
    </source>
</evidence>
<name>A0A1D2JMX1_PARBR</name>
<keyword evidence="8" id="KW-0175">Coiled coil</keyword>
<proteinExistence type="predicted"/>
<dbReference type="AlphaFoldDB" id="A0A1D2JMX1"/>
<dbReference type="GO" id="GO:0003724">
    <property type="term" value="F:RNA helicase activity"/>
    <property type="evidence" value="ECO:0007669"/>
    <property type="project" value="UniProtKB-EC"/>
</dbReference>
<reference evidence="12 13" key="1">
    <citation type="submission" date="2016-06" db="EMBL/GenBank/DDBJ databases">
        <authorList>
            <person name="Kjaerup R.B."/>
            <person name="Dalgaard T.S."/>
            <person name="Juul-Madsen H.R."/>
        </authorList>
    </citation>
    <scope>NUCLEOTIDE SEQUENCE [LARGE SCALE GENOMIC DNA]</scope>
    <source>
        <strain evidence="12 13">Pb300</strain>
    </source>
</reference>
<evidence type="ECO:0000256" key="3">
    <source>
        <dbReference type="ARBA" id="ARBA00022801"/>
    </source>
</evidence>
<evidence type="ECO:0000313" key="13">
    <source>
        <dbReference type="Proteomes" id="UP000242814"/>
    </source>
</evidence>
<accession>A0A1D2JMX1</accession>
<protein>
    <recommendedName>
        <fullName evidence="1">RNA helicase</fullName>
        <ecNumber evidence="1">3.6.4.13</ecNumber>
    </recommendedName>
</protein>
<evidence type="ECO:0000256" key="6">
    <source>
        <dbReference type="ARBA" id="ARBA00022884"/>
    </source>
</evidence>
<dbReference type="SMART" id="SM00490">
    <property type="entry name" value="HELICc"/>
    <property type="match status" value="1"/>
</dbReference>
<dbReference type="Pfam" id="PF00270">
    <property type="entry name" value="DEAD"/>
    <property type="match status" value="1"/>
</dbReference>
<feature type="domain" description="Helicase ATP-binding" evidence="10">
    <location>
        <begin position="284"/>
        <end position="499"/>
    </location>
</feature>
<dbReference type="InterPro" id="IPR011545">
    <property type="entry name" value="DEAD/DEAH_box_helicase_dom"/>
</dbReference>
<evidence type="ECO:0000256" key="5">
    <source>
        <dbReference type="ARBA" id="ARBA00022840"/>
    </source>
</evidence>
<organism evidence="12 13">
    <name type="scientific">Paracoccidioides brasiliensis</name>
    <dbReference type="NCBI Taxonomy" id="121759"/>
    <lineage>
        <taxon>Eukaryota</taxon>
        <taxon>Fungi</taxon>
        <taxon>Dikarya</taxon>
        <taxon>Ascomycota</taxon>
        <taxon>Pezizomycotina</taxon>
        <taxon>Eurotiomycetes</taxon>
        <taxon>Eurotiomycetidae</taxon>
        <taxon>Onygenales</taxon>
        <taxon>Ajellomycetaceae</taxon>
        <taxon>Paracoccidioides</taxon>
    </lineage>
</organism>
<keyword evidence="4 12" id="KW-0347">Helicase</keyword>
<keyword evidence="2" id="KW-0547">Nucleotide-binding</keyword>
<evidence type="ECO:0000256" key="4">
    <source>
        <dbReference type="ARBA" id="ARBA00022806"/>
    </source>
</evidence>
<dbReference type="SUPFAM" id="SSF52540">
    <property type="entry name" value="P-loop containing nucleoside triphosphate hydrolases"/>
    <property type="match status" value="1"/>
</dbReference>
<keyword evidence="6" id="KW-0694">RNA-binding</keyword>
<feature type="compositionally biased region" description="Basic and acidic residues" evidence="9">
    <location>
        <begin position="165"/>
        <end position="187"/>
    </location>
</feature>
<evidence type="ECO:0000259" key="10">
    <source>
        <dbReference type="PROSITE" id="PS51192"/>
    </source>
</evidence>
<feature type="compositionally biased region" description="Polar residues" evidence="9">
    <location>
        <begin position="152"/>
        <end position="164"/>
    </location>
</feature>
<comment type="catalytic activity">
    <reaction evidence="7">
        <text>ATP + H2O = ADP + phosphate + H(+)</text>
        <dbReference type="Rhea" id="RHEA:13065"/>
        <dbReference type="ChEBI" id="CHEBI:15377"/>
        <dbReference type="ChEBI" id="CHEBI:15378"/>
        <dbReference type="ChEBI" id="CHEBI:30616"/>
        <dbReference type="ChEBI" id="CHEBI:43474"/>
        <dbReference type="ChEBI" id="CHEBI:456216"/>
        <dbReference type="EC" id="3.6.4.13"/>
    </reaction>
</comment>
<dbReference type="VEuPathDB" id="FungiDB:PABG_07243"/>
<dbReference type="GO" id="GO:0016787">
    <property type="term" value="F:hydrolase activity"/>
    <property type="evidence" value="ECO:0007669"/>
    <property type="project" value="UniProtKB-KW"/>
</dbReference>
<dbReference type="InterPro" id="IPR014001">
    <property type="entry name" value="Helicase_ATP-bd"/>
</dbReference>
<dbReference type="GO" id="GO:0005524">
    <property type="term" value="F:ATP binding"/>
    <property type="evidence" value="ECO:0007669"/>
    <property type="project" value="UniProtKB-KW"/>
</dbReference>
<dbReference type="EC" id="3.6.4.13" evidence="1"/>
<evidence type="ECO:0000259" key="11">
    <source>
        <dbReference type="PROSITE" id="PS51194"/>
    </source>
</evidence>
<feature type="coiled-coil region" evidence="8">
    <location>
        <begin position="318"/>
        <end position="348"/>
    </location>
</feature>